<dbReference type="Pfam" id="PF13627">
    <property type="entry name" value="LptM_cons"/>
    <property type="match status" value="1"/>
</dbReference>
<evidence type="ECO:0000313" key="9">
    <source>
        <dbReference type="EMBL" id="MDQ0505729.1"/>
    </source>
</evidence>
<dbReference type="InterPro" id="IPR032831">
    <property type="entry name" value="LptM_cons"/>
</dbReference>
<evidence type="ECO:0000256" key="4">
    <source>
        <dbReference type="ARBA" id="ARBA00023139"/>
    </source>
</evidence>
<evidence type="ECO:0000256" key="3">
    <source>
        <dbReference type="ARBA" id="ARBA00023136"/>
    </source>
</evidence>
<evidence type="ECO:0000256" key="8">
    <source>
        <dbReference type="SAM" id="SignalP"/>
    </source>
</evidence>
<evidence type="ECO:0000256" key="1">
    <source>
        <dbReference type="ARBA" id="ARBA00004459"/>
    </source>
</evidence>
<reference evidence="9 10" key="1">
    <citation type="submission" date="2023-07" db="EMBL/GenBank/DDBJ databases">
        <title>Genomic Encyclopedia of Type Strains, Phase IV (KMG-IV): sequencing the most valuable type-strain genomes for metagenomic binning, comparative biology and taxonomic classification.</title>
        <authorList>
            <person name="Goeker M."/>
        </authorList>
    </citation>
    <scope>NUCLEOTIDE SEQUENCE [LARGE SCALE GENOMIC DNA]</scope>
    <source>
        <strain evidence="9 10">DSM 3770</strain>
    </source>
</reference>
<dbReference type="PROSITE" id="PS51257">
    <property type="entry name" value="PROKAR_LIPOPROTEIN"/>
    <property type="match status" value="1"/>
</dbReference>
<feature type="region of interest" description="Disordered" evidence="7">
    <location>
        <begin position="22"/>
        <end position="103"/>
    </location>
</feature>
<name>A0ABU0LF13_XANAG</name>
<keyword evidence="2 8" id="KW-0732">Signal</keyword>
<evidence type="ECO:0000313" key="10">
    <source>
        <dbReference type="Proteomes" id="UP001241747"/>
    </source>
</evidence>
<dbReference type="Proteomes" id="UP001241747">
    <property type="component" value="Unassembled WGS sequence"/>
</dbReference>
<keyword evidence="3" id="KW-0472">Membrane</keyword>
<feature type="compositionally biased region" description="Low complexity" evidence="7">
    <location>
        <begin position="55"/>
        <end position="67"/>
    </location>
</feature>
<gene>
    <name evidence="9" type="ORF">QOZ94_002529</name>
</gene>
<evidence type="ECO:0000256" key="2">
    <source>
        <dbReference type="ARBA" id="ARBA00022729"/>
    </source>
</evidence>
<keyword evidence="5" id="KW-0998">Cell outer membrane</keyword>
<evidence type="ECO:0000256" key="6">
    <source>
        <dbReference type="ARBA" id="ARBA00023288"/>
    </source>
</evidence>
<comment type="caution">
    <text evidence="9">The sequence shown here is derived from an EMBL/GenBank/DDBJ whole genome shotgun (WGS) entry which is preliminary data.</text>
</comment>
<organism evidence="9 10">
    <name type="scientific">Xanthobacter agilis</name>
    <dbReference type="NCBI Taxonomy" id="47492"/>
    <lineage>
        <taxon>Bacteria</taxon>
        <taxon>Pseudomonadati</taxon>
        <taxon>Pseudomonadota</taxon>
        <taxon>Alphaproteobacteria</taxon>
        <taxon>Hyphomicrobiales</taxon>
        <taxon>Xanthobacteraceae</taxon>
        <taxon>Xanthobacter</taxon>
    </lineage>
</organism>
<feature type="compositionally biased region" description="Pro residues" evidence="7">
    <location>
        <begin position="25"/>
        <end position="47"/>
    </location>
</feature>
<keyword evidence="10" id="KW-1185">Reference proteome</keyword>
<feature type="chain" id="PRO_5046117037" evidence="8">
    <location>
        <begin position="18"/>
        <end position="103"/>
    </location>
</feature>
<sequence>MFRLTLPLALVAAFALAACGVKGPLEPPPGAPQPPAPQAQVVVPPPSTSAAGFHSATSASDMASSATPHADWEKSQQSTSGAKSDPLKGVARPNQPFILDGLL</sequence>
<feature type="signal peptide" evidence="8">
    <location>
        <begin position="1"/>
        <end position="17"/>
    </location>
</feature>
<dbReference type="NCBIfam" id="NF047847">
    <property type="entry name" value="SS_mature_LptM"/>
    <property type="match status" value="1"/>
</dbReference>
<protein>
    <submittedName>
        <fullName evidence="9">Small lipoprotein YifL</fullName>
    </submittedName>
</protein>
<comment type="subcellular location">
    <subcellularLocation>
        <location evidence="1">Cell outer membrane</location>
        <topology evidence="1">Lipid-anchor</topology>
    </subcellularLocation>
</comment>
<keyword evidence="4" id="KW-0564">Palmitate</keyword>
<dbReference type="RefSeq" id="WP_237345475.1">
    <property type="nucleotide sequence ID" value="NZ_JABWGX010000010.1"/>
</dbReference>
<proteinExistence type="predicted"/>
<evidence type="ECO:0000256" key="7">
    <source>
        <dbReference type="SAM" id="MobiDB-lite"/>
    </source>
</evidence>
<dbReference type="EMBL" id="JAUSVY010000005">
    <property type="protein sequence ID" value="MDQ0505729.1"/>
    <property type="molecule type" value="Genomic_DNA"/>
</dbReference>
<accession>A0ABU0LF13</accession>
<keyword evidence="6 9" id="KW-0449">Lipoprotein</keyword>
<evidence type="ECO:0000256" key="5">
    <source>
        <dbReference type="ARBA" id="ARBA00023237"/>
    </source>
</evidence>